<evidence type="ECO:0000313" key="2">
    <source>
        <dbReference type="Proteomes" id="UP001632038"/>
    </source>
</evidence>
<dbReference type="AlphaFoldDB" id="A0ABD3CQ08"/>
<name>A0ABD3CQ08_9LAMI</name>
<evidence type="ECO:0000313" key="1">
    <source>
        <dbReference type="EMBL" id="KAL3631314.1"/>
    </source>
</evidence>
<organism evidence="1 2">
    <name type="scientific">Castilleja foliolosa</name>
    <dbReference type="NCBI Taxonomy" id="1961234"/>
    <lineage>
        <taxon>Eukaryota</taxon>
        <taxon>Viridiplantae</taxon>
        <taxon>Streptophyta</taxon>
        <taxon>Embryophyta</taxon>
        <taxon>Tracheophyta</taxon>
        <taxon>Spermatophyta</taxon>
        <taxon>Magnoliopsida</taxon>
        <taxon>eudicotyledons</taxon>
        <taxon>Gunneridae</taxon>
        <taxon>Pentapetalae</taxon>
        <taxon>asterids</taxon>
        <taxon>lamiids</taxon>
        <taxon>Lamiales</taxon>
        <taxon>Orobanchaceae</taxon>
        <taxon>Pedicularideae</taxon>
        <taxon>Castillejinae</taxon>
        <taxon>Castilleja</taxon>
    </lineage>
</organism>
<accession>A0ABD3CQ08</accession>
<reference evidence="2" key="1">
    <citation type="journal article" date="2024" name="IScience">
        <title>Strigolactones Initiate the Formation of Haustorium-like Structures in Castilleja.</title>
        <authorList>
            <person name="Buerger M."/>
            <person name="Peterson D."/>
            <person name="Chory J."/>
        </authorList>
    </citation>
    <scope>NUCLEOTIDE SEQUENCE [LARGE SCALE GENOMIC DNA]</scope>
</reference>
<gene>
    <name evidence="1" type="ORF">CASFOL_024298</name>
</gene>
<proteinExistence type="predicted"/>
<dbReference type="EMBL" id="JAVIJP010000032">
    <property type="protein sequence ID" value="KAL3631314.1"/>
    <property type="molecule type" value="Genomic_DNA"/>
</dbReference>
<protein>
    <submittedName>
        <fullName evidence="1">Uncharacterized protein</fullName>
    </submittedName>
</protein>
<sequence length="123" mass="13406">MQQNINGVDSCYFGDGGTGSALAFPPWNSPRAFNPAQYEPNSFMVPPPPVGLFNPRRQFGYESGSPYDHNIRLTTESLGGHVDHYSIGSAPFDDQLHAELHNKMEIMEAKALAARAGPVTTRA</sequence>
<comment type="caution">
    <text evidence="1">The sequence shown here is derived from an EMBL/GenBank/DDBJ whole genome shotgun (WGS) entry which is preliminary data.</text>
</comment>
<keyword evidence="2" id="KW-1185">Reference proteome</keyword>
<dbReference type="Proteomes" id="UP001632038">
    <property type="component" value="Unassembled WGS sequence"/>
</dbReference>